<dbReference type="InterPro" id="IPR016032">
    <property type="entry name" value="Sig_transdc_resp-reg_C-effctor"/>
</dbReference>
<dbReference type="PANTHER" id="PTHR43214">
    <property type="entry name" value="TWO-COMPONENT RESPONSE REGULATOR"/>
    <property type="match status" value="1"/>
</dbReference>
<dbReference type="InterPro" id="IPR000792">
    <property type="entry name" value="Tscrpt_reg_LuxR_C"/>
</dbReference>
<dbReference type="Gene3D" id="3.40.50.2300">
    <property type="match status" value="1"/>
</dbReference>
<keyword evidence="5" id="KW-0804">Transcription</keyword>
<keyword evidence="1 6" id="KW-0597">Phosphoprotein</keyword>
<feature type="domain" description="HTH luxR-type" evidence="7">
    <location>
        <begin position="142"/>
        <end position="207"/>
    </location>
</feature>
<dbReference type="InterPro" id="IPR039420">
    <property type="entry name" value="WalR-like"/>
</dbReference>
<evidence type="ECO:0000256" key="2">
    <source>
        <dbReference type="ARBA" id="ARBA00023012"/>
    </source>
</evidence>
<dbReference type="SUPFAM" id="SSF52172">
    <property type="entry name" value="CheY-like"/>
    <property type="match status" value="1"/>
</dbReference>
<dbReference type="CDD" id="cd06170">
    <property type="entry name" value="LuxR_C_like"/>
    <property type="match status" value="1"/>
</dbReference>
<dbReference type="GO" id="GO:0003677">
    <property type="term" value="F:DNA binding"/>
    <property type="evidence" value="ECO:0007669"/>
    <property type="project" value="UniProtKB-KW"/>
</dbReference>
<evidence type="ECO:0000256" key="3">
    <source>
        <dbReference type="ARBA" id="ARBA00023015"/>
    </source>
</evidence>
<dbReference type="InterPro" id="IPR001789">
    <property type="entry name" value="Sig_transdc_resp-reg_receiver"/>
</dbReference>
<keyword evidence="2" id="KW-0902">Two-component regulatory system</keyword>
<evidence type="ECO:0000256" key="1">
    <source>
        <dbReference type="ARBA" id="ARBA00022553"/>
    </source>
</evidence>
<feature type="modified residue" description="4-aspartylphosphate" evidence="6">
    <location>
        <position position="54"/>
    </location>
</feature>
<dbReference type="SMART" id="SM00448">
    <property type="entry name" value="REC"/>
    <property type="match status" value="1"/>
</dbReference>
<dbReference type="OrthoDB" id="9796655at2"/>
<dbReference type="PRINTS" id="PR00038">
    <property type="entry name" value="HTHLUXR"/>
</dbReference>
<protein>
    <submittedName>
        <fullName evidence="9">LuxR family two component transcriptional regulator</fullName>
    </submittedName>
</protein>
<dbReference type="GO" id="GO:0000160">
    <property type="term" value="P:phosphorelay signal transduction system"/>
    <property type="evidence" value="ECO:0007669"/>
    <property type="project" value="UniProtKB-KW"/>
</dbReference>
<evidence type="ECO:0000256" key="4">
    <source>
        <dbReference type="ARBA" id="ARBA00023125"/>
    </source>
</evidence>
<gene>
    <name evidence="9" type="ORF">C7443_107127</name>
</gene>
<evidence type="ECO:0000259" key="7">
    <source>
        <dbReference type="PROSITE" id="PS50043"/>
    </source>
</evidence>
<evidence type="ECO:0000313" key="10">
    <source>
        <dbReference type="Proteomes" id="UP000246569"/>
    </source>
</evidence>
<dbReference type="Proteomes" id="UP000246569">
    <property type="component" value="Unassembled WGS sequence"/>
</dbReference>
<evidence type="ECO:0000259" key="8">
    <source>
        <dbReference type="PROSITE" id="PS50110"/>
    </source>
</evidence>
<evidence type="ECO:0000313" key="9">
    <source>
        <dbReference type="EMBL" id="PWV60553.1"/>
    </source>
</evidence>
<dbReference type="RefSeq" id="WP_110019041.1">
    <property type="nucleotide sequence ID" value="NZ_QGTJ01000007.1"/>
</dbReference>
<dbReference type="InterPro" id="IPR011006">
    <property type="entry name" value="CheY-like_superfamily"/>
</dbReference>
<proteinExistence type="predicted"/>
<dbReference type="InterPro" id="IPR058245">
    <property type="entry name" value="NreC/VraR/RcsB-like_REC"/>
</dbReference>
<dbReference type="SMART" id="SM00421">
    <property type="entry name" value="HTH_LUXR"/>
    <property type="match status" value="1"/>
</dbReference>
<accession>A0A317MT36</accession>
<organism evidence="9 10">
    <name type="scientific">Plasticicumulans acidivorans</name>
    <dbReference type="NCBI Taxonomy" id="886464"/>
    <lineage>
        <taxon>Bacteria</taxon>
        <taxon>Pseudomonadati</taxon>
        <taxon>Pseudomonadota</taxon>
        <taxon>Gammaproteobacteria</taxon>
        <taxon>Candidatus Competibacteraceae</taxon>
        <taxon>Plasticicumulans</taxon>
    </lineage>
</organism>
<dbReference type="PROSITE" id="PS50043">
    <property type="entry name" value="HTH_LUXR_2"/>
    <property type="match status" value="1"/>
</dbReference>
<sequence>MIHVMLVDDHELIRIALAKVLGDSVGISVIAEAVDGEDALAKARALKPDVVLIDVDMPGMGGVEATRRLAALPHQPKVVAVSVHDQPPYPQRMMEAGAVGYLPKGGAAEEVVDAVRVVARGGAYIAPTIAGQLVMASIRQRADNPFEGLSAREMQVALMLVQGRALQEIADALSIGYKTVCTHRYRIFQKLGIDSDVKLIHLAYRYGVVDIHSP</sequence>
<dbReference type="PROSITE" id="PS50110">
    <property type="entry name" value="RESPONSE_REGULATORY"/>
    <property type="match status" value="1"/>
</dbReference>
<evidence type="ECO:0000256" key="6">
    <source>
        <dbReference type="PROSITE-ProRule" id="PRU00169"/>
    </source>
</evidence>
<dbReference type="EMBL" id="QGTJ01000007">
    <property type="protein sequence ID" value="PWV60553.1"/>
    <property type="molecule type" value="Genomic_DNA"/>
</dbReference>
<comment type="caution">
    <text evidence="9">The sequence shown here is derived from an EMBL/GenBank/DDBJ whole genome shotgun (WGS) entry which is preliminary data.</text>
</comment>
<keyword evidence="3" id="KW-0805">Transcription regulation</keyword>
<dbReference type="CDD" id="cd17535">
    <property type="entry name" value="REC_NarL-like"/>
    <property type="match status" value="1"/>
</dbReference>
<keyword evidence="4" id="KW-0238">DNA-binding</keyword>
<name>A0A317MT36_9GAMM</name>
<dbReference type="GO" id="GO:0006355">
    <property type="term" value="P:regulation of DNA-templated transcription"/>
    <property type="evidence" value="ECO:0007669"/>
    <property type="project" value="InterPro"/>
</dbReference>
<keyword evidence="10" id="KW-1185">Reference proteome</keyword>
<dbReference type="Pfam" id="PF00196">
    <property type="entry name" value="GerE"/>
    <property type="match status" value="1"/>
</dbReference>
<reference evidence="9 10" key="1">
    <citation type="submission" date="2018-05" db="EMBL/GenBank/DDBJ databases">
        <title>Genomic Encyclopedia of Type Strains, Phase IV (KMG-IV): sequencing the most valuable type-strain genomes for metagenomic binning, comparative biology and taxonomic classification.</title>
        <authorList>
            <person name="Goeker M."/>
        </authorList>
    </citation>
    <scope>NUCLEOTIDE SEQUENCE [LARGE SCALE GENOMIC DNA]</scope>
    <source>
        <strain evidence="9 10">DSM 23606</strain>
    </source>
</reference>
<feature type="domain" description="Response regulatory" evidence="8">
    <location>
        <begin position="3"/>
        <end position="119"/>
    </location>
</feature>
<dbReference type="PANTHER" id="PTHR43214:SF3">
    <property type="entry name" value="RESPONSE REGULATOR UVRY"/>
    <property type="match status" value="1"/>
</dbReference>
<dbReference type="SUPFAM" id="SSF46894">
    <property type="entry name" value="C-terminal effector domain of the bipartite response regulators"/>
    <property type="match status" value="1"/>
</dbReference>
<evidence type="ECO:0000256" key="5">
    <source>
        <dbReference type="ARBA" id="ARBA00023163"/>
    </source>
</evidence>
<dbReference type="AlphaFoldDB" id="A0A317MT36"/>
<dbReference type="Pfam" id="PF00072">
    <property type="entry name" value="Response_reg"/>
    <property type="match status" value="1"/>
</dbReference>